<name>A0A6S7FU38_PARCT</name>
<evidence type="ECO:0000259" key="8">
    <source>
        <dbReference type="Pfam" id="PF20700"/>
    </source>
</evidence>
<evidence type="ECO:0000313" key="11">
    <source>
        <dbReference type="Proteomes" id="UP001152795"/>
    </source>
</evidence>
<dbReference type="GO" id="GO:0005737">
    <property type="term" value="C:cytoplasm"/>
    <property type="evidence" value="ECO:0007669"/>
    <property type="project" value="TreeGrafter"/>
</dbReference>
<feature type="domain" description="PML C-terminal" evidence="9">
    <location>
        <begin position="589"/>
        <end position="659"/>
    </location>
</feature>
<dbReference type="InterPro" id="IPR012337">
    <property type="entry name" value="RNaseH-like_sf"/>
</dbReference>
<organism evidence="10 11">
    <name type="scientific">Paramuricea clavata</name>
    <name type="common">Red gorgonian</name>
    <name type="synonym">Violescent sea-whip</name>
    <dbReference type="NCBI Taxonomy" id="317549"/>
    <lineage>
        <taxon>Eukaryota</taxon>
        <taxon>Metazoa</taxon>
        <taxon>Cnidaria</taxon>
        <taxon>Anthozoa</taxon>
        <taxon>Octocorallia</taxon>
        <taxon>Malacalcyonacea</taxon>
        <taxon>Plexauridae</taxon>
        <taxon>Paramuricea</taxon>
    </lineage>
</organism>
<evidence type="ECO:0000256" key="5">
    <source>
        <dbReference type="ARBA" id="ARBA00022839"/>
    </source>
</evidence>
<keyword evidence="6" id="KW-0460">Magnesium</keyword>
<dbReference type="PANTHER" id="PTHR13058">
    <property type="entry name" value="THREE PRIME REPAIR EXONUCLEASE 1, 2"/>
    <property type="match status" value="1"/>
</dbReference>
<feature type="region of interest" description="Disordered" evidence="7">
    <location>
        <begin position="239"/>
        <end position="271"/>
    </location>
</feature>
<keyword evidence="5 10" id="KW-0269">Exonuclease</keyword>
<evidence type="ECO:0000256" key="6">
    <source>
        <dbReference type="ARBA" id="ARBA00022842"/>
    </source>
</evidence>
<keyword evidence="4" id="KW-0378">Hydrolase</keyword>
<proteinExistence type="predicted"/>
<evidence type="ECO:0000256" key="7">
    <source>
        <dbReference type="SAM" id="MobiDB-lite"/>
    </source>
</evidence>
<sequence>MQVFPSALKENIKFSRYTGDDDSTTEAHIRQKVSYGVEKLSDVVHTKRSLATRLYNLSQRGKFQNSSVLSQKVINYLVKCFSYGIAQNKGNSKKIQSAIRNVVPHAFGKHDYCDTTWCHYKEDPGKYKHKSLPYGKDLYGDKLEAALQQIFKDYSTDIVAEKLAPLTNSQRNESLNGVIGSKNPKIRFYGGSESSDFRVACGVAQTNLRYGYINKTLQALNIEPGRFCEQFNERMTQKLNHDKSRKSTVDFKRRRSHMQSRAVASTSQKEAKEGITYQTSVGLNLDPNSNVNTTLTPISSMKINLQRMPDNVFKEIENLVPPHTSRPQAEKCQFNEMKHYNFLVFDIETNAMGKSAEVCQIAVTDKSGSNTLSQYILPTTDIDFHASKVNKLQVVNANGQKVLLKSGQMLPTVELHVALDRFLTFVSETIDQAKAKTQQDVHTILIGHNVSIFDVPILLRHAGEQFASHLQSLDVWFADSIPLFKNLTKAEYPLLKNGDGSFPKINQSSIYESLFNESFLAHDALEDVIALKRILFSSKLKLPTKSIVENSCPVSVRHAVDDMKYLDHRHNLVQSFQGKLFNTNAHNPSVITKGMVEKIAGSGLSYTDLEKTYRKFGQDGLFALLSKPPSSASTSAPKTTPRVTRTDRILAAIVQHFKDTVQITA</sequence>
<comment type="caution">
    <text evidence="10">The sequence shown here is derived from an EMBL/GenBank/DDBJ whole genome shotgun (WGS) entry which is preliminary data.</text>
</comment>
<keyword evidence="11" id="KW-1185">Reference proteome</keyword>
<comment type="cofactor">
    <cofactor evidence="1">
        <name>Mg(2+)</name>
        <dbReference type="ChEBI" id="CHEBI:18420"/>
    </cofactor>
</comment>
<keyword evidence="2" id="KW-0540">Nuclease</keyword>
<evidence type="ECO:0000256" key="1">
    <source>
        <dbReference type="ARBA" id="ARBA00001946"/>
    </source>
</evidence>
<dbReference type="Proteomes" id="UP001152795">
    <property type="component" value="Unassembled WGS sequence"/>
</dbReference>
<gene>
    <name evidence="10" type="ORF">PACLA_8A075248</name>
</gene>
<accession>A0A6S7FU38</accession>
<dbReference type="SUPFAM" id="SSF53098">
    <property type="entry name" value="Ribonuclease H-like"/>
    <property type="match status" value="1"/>
</dbReference>
<dbReference type="InterPro" id="IPR049012">
    <property type="entry name" value="Mutator_transp_dom"/>
</dbReference>
<dbReference type="EMBL" id="CACRXK020000578">
    <property type="protein sequence ID" value="CAB3983115.1"/>
    <property type="molecule type" value="Genomic_DNA"/>
</dbReference>
<protein>
    <submittedName>
        <fullName evidence="10">Exonuclease R569</fullName>
    </submittedName>
</protein>
<evidence type="ECO:0000256" key="4">
    <source>
        <dbReference type="ARBA" id="ARBA00022801"/>
    </source>
</evidence>
<keyword evidence="3" id="KW-0479">Metal-binding</keyword>
<dbReference type="InterPro" id="IPR036397">
    <property type="entry name" value="RNaseH_sf"/>
</dbReference>
<evidence type="ECO:0000256" key="3">
    <source>
        <dbReference type="ARBA" id="ARBA00022723"/>
    </source>
</evidence>
<dbReference type="OrthoDB" id="5976735at2759"/>
<dbReference type="InterPro" id="IPR057617">
    <property type="entry name" value="PML_C"/>
</dbReference>
<dbReference type="Gene3D" id="3.30.420.10">
    <property type="entry name" value="Ribonuclease H-like superfamily/Ribonuclease H"/>
    <property type="match status" value="1"/>
</dbReference>
<feature type="compositionally biased region" description="Basic and acidic residues" evidence="7">
    <location>
        <begin position="239"/>
        <end position="251"/>
    </location>
</feature>
<dbReference type="GO" id="GO:0006308">
    <property type="term" value="P:DNA catabolic process"/>
    <property type="evidence" value="ECO:0007669"/>
    <property type="project" value="TreeGrafter"/>
</dbReference>
<evidence type="ECO:0000256" key="2">
    <source>
        <dbReference type="ARBA" id="ARBA00022722"/>
    </source>
</evidence>
<dbReference type="Pfam" id="PF25244">
    <property type="entry name" value="PML_C"/>
    <property type="match status" value="1"/>
</dbReference>
<dbReference type="GO" id="GO:0003676">
    <property type="term" value="F:nucleic acid binding"/>
    <property type="evidence" value="ECO:0007669"/>
    <property type="project" value="InterPro"/>
</dbReference>
<dbReference type="GO" id="GO:0046872">
    <property type="term" value="F:metal ion binding"/>
    <property type="evidence" value="ECO:0007669"/>
    <property type="project" value="UniProtKB-KW"/>
</dbReference>
<evidence type="ECO:0000313" key="10">
    <source>
        <dbReference type="EMBL" id="CAB3983115.1"/>
    </source>
</evidence>
<dbReference type="InterPro" id="IPR040393">
    <property type="entry name" value="TREX1/2"/>
</dbReference>
<dbReference type="AlphaFoldDB" id="A0A6S7FU38"/>
<evidence type="ECO:0000259" key="9">
    <source>
        <dbReference type="Pfam" id="PF25244"/>
    </source>
</evidence>
<dbReference type="PANTHER" id="PTHR13058:SF19">
    <property type="entry name" value="LD40940P"/>
    <property type="match status" value="1"/>
</dbReference>
<reference evidence="10" key="1">
    <citation type="submission" date="2020-04" db="EMBL/GenBank/DDBJ databases">
        <authorList>
            <person name="Alioto T."/>
            <person name="Alioto T."/>
            <person name="Gomez Garrido J."/>
        </authorList>
    </citation>
    <scope>NUCLEOTIDE SEQUENCE</scope>
    <source>
        <strain evidence="10">A484AB</strain>
    </source>
</reference>
<dbReference type="GO" id="GO:0008296">
    <property type="term" value="F:3'-5'-DNA exonuclease activity"/>
    <property type="evidence" value="ECO:0007669"/>
    <property type="project" value="TreeGrafter"/>
</dbReference>
<feature type="domain" description="Mutator-like transposase" evidence="8">
    <location>
        <begin position="8"/>
        <end position="118"/>
    </location>
</feature>
<dbReference type="Pfam" id="PF20700">
    <property type="entry name" value="Mutator"/>
    <property type="match status" value="1"/>
</dbReference>